<evidence type="ECO:0000313" key="2">
    <source>
        <dbReference type="Proteomes" id="UP001055879"/>
    </source>
</evidence>
<keyword evidence="2" id="KW-1185">Reference proteome</keyword>
<protein>
    <submittedName>
        <fullName evidence="1">Uncharacterized protein</fullName>
    </submittedName>
</protein>
<evidence type="ECO:0000313" key="1">
    <source>
        <dbReference type="EMBL" id="KAI3697151.1"/>
    </source>
</evidence>
<organism evidence="1 2">
    <name type="scientific">Arctium lappa</name>
    <name type="common">Greater burdock</name>
    <name type="synonym">Lappa major</name>
    <dbReference type="NCBI Taxonomy" id="4217"/>
    <lineage>
        <taxon>Eukaryota</taxon>
        <taxon>Viridiplantae</taxon>
        <taxon>Streptophyta</taxon>
        <taxon>Embryophyta</taxon>
        <taxon>Tracheophyta</taxon>
        <taxon>Spermatophyta</taxon>
        <taxon>Magnoliopsida</taxon>
        <taxon>eudicotyledons</taxon>
        <taxon>Gunneridae</taxon>
        <taxon>Pentapetalae</taxon>
        <taxon>asterids</taxon>
        <taxon>campanulids</taxon>
        <taxon>Asterales</taxon>
        <taxon>Asteraceae</taxon>
        <taxon>Carduoideae</taxon>
        <taxon>Cardueae</taxon>
        <taxon>Arctiinae</taxon>
        <taxon>Arctium</taxon>
    </lineage>
</organism>
<dbReference type="EMBL" id="CM042056">
    <property type="protein sequence ID" value="KAI3697151.1"/>
    <property type="molecule type" value="Genomic_DNA"/>
</dbReference>
<reference evidence="1 2" key="2">
    <citation type="journal article" date="2022" name="Mol. Ecol. Resour.">
        <title>The genomes of chicory, endive, great burdock and yacon provide insights into Asteraceae paleo-polyploidization history and plant inulin production.</title>
        <authorList>
            <person name="Fan W."/>
            <person name="Wang S."/>
            <person name="Wang H."/>
            <person name="Wang A."/>
            <person name="Jiang F."/>
            <person name="Liu H."/>
            <person name="Zhao H."/>
            <person name="Xu D."/>
            <person name="Zhang Y."/>
        </authorList>
    </citation>
    <scope>NUCLEOTIDE SEQUENCE [LARGE SCALE GENOMIC DNA]</scope>
    <source>
        <strain evidence="2">cv. Niubang</strain>
    </source>
</reference>
<comment type="caution">
    <text evidence="1">The sequence shown here is derived from an EMBL/GenBank/DDBJ whole genome shotgun (WGS) entry which is preliminary data.</text>
</comment>
<dbReference type="Proteomes" id="UP001055879">
    <property type="component" value="Linkage Group LG10"/>
</dbReference>
<proteinExistence type="predicted"/>
<reference evidence="2" key="1">
    <citation type="journal article" date="2022" name="Mol. Ecol. Resour.">
        <title>The genomes of chicory, endive, great burdock and yacon provide insights into Asteraceae palaeo-polyploidization history and plant inulin production.</title>
        <authorList>
            <person name="Fan W."/>
            <person name="Wang S."/>
            <person name="Wang H."/>
            <person name="Wang A."/>
            <person name="Jiang F."/>
            <person name="Liu H."/>
            <person name="Zhao H."/>
            <person name="Xu D."/>
            <person name="Zhang Y."/>
        </authorList>
    </citation>
    <scope>NUCLEOTIDE SEQUENCE [LARGE SCALE GENOMIC DNA]</scope>
    <source>
        <strain evidence="2">cv. Niubang</strain>
    </source>
</reference>
<name>A0ACB8ZII8_ARCLA</name>
<accession>A0ACB8ZII8</accession>
<gene>
    <name evidence="1" type="ORF">L6452_29946</name>
</gene>
<sequence>MSSSTSSPSIVVTAPDLKPPGPPPLPPPLATTSHSPPPSLPNPILLPEIRDVVRHSRSKSGGNISLADFRFLHRLGARYIGSVYVAKLSYSPSLTSSAVGGTIFAAKVMQTGKIEKGAPPLTFDEESSLKTLDKPFRRINFPQIGKFSRMNHIDAAEERIVSEKLRQKLNDVNSAAQSQLAVVQDHVNFTLQKAYFKCAYECFDRRRKQDDISMCVENCSIPVLQAQNLIEGELAKFQEQLNRSLMVCQDKYESAKLQNIRTDAMKDMESCVNQSIEENVKALPHLVAKLKASLSINPTTEE</sequence>